<gene>
    <name evidence="1" type="ORF">WN944_022026</name>
</gene>
<keyword evidence="2" id="KW-1185">Reference proteome</keyword>
<evidence type="ECO:0000313" key="2">
    <source>
        <dbReference type="Proteomes" id="UP001428341"/>
    </source>
</evidence>
<accession>A0AAP0N415</accession>
<sequence>MTLSIFIFPGYLNAQNLEFERFKDAKASHPSTGVKRHFFKQRAFTTEHIHPPRIEEYSPRPARLRSILNFCMRNLSLQNLTRET</sequence>
<comment type="caution">
    <text evidence="1">The sequence shown here is derived from an EMBL/GenBank/DDBJ whole genome shotgun (WGS) entry which is preliminary data.</text>
</comment>
<dbReference type="Proteomes" id="UP001428341">
    <property type="component" value="Unassembled WGS sequence"/>
</dbReference>
<dbReference type="EMBL" id="JBCGBO010000001">
    <property type="protein sequence ID" value="KAK9229069.1"/>
    <property type="molecule type" value="Genomic_DNA"/>
</dbReference>
<organism evidence="1 2">
    <name type="scientific">Citrus x changshan-huyou</name>
    <dbReference type="NCBI Taxonomy" id="2935761"/>
    <lineage>
        <taxon>Eukaryota</taxon>
        <taxon>Viridiplantae</taxon>
        <taxon>Streptophyta</taxon>
        <taxon>Embryophyta</taxon>
        <taxon>Tracheophyta</taxon>
        <taxon>Spermatophyta</taxon>
        <taxon>Magnoliopsida</taxon>
        <taxon>eudicotyledons</taxon>
        <taxon>Gunneridae</taxon>
        <taxon>Pentapetalae</taxon>
        <taxon>rosids</taxon>
        <taxon>malvids</taxon>
        <taxon>Sapindales</taxon>
        <taxon>Rutaceae</taxon>
        <taxon>Aurantioideae</taxon>
        <taxon>Citrus</taxon>
    </lineage>
</organism>
<dbReference type="AlphaFoldDB" id="A0AAP0N415"/>
<protein>
    <submittedName>
        <fullName evidence="1">Uncharacterized protein</fullName>
    </submittedName>
</protein>
<name>A0AAP0N415_9ROSI</name>
<reference evidence="1 2" key="1">
    <citation type="submission" date="2024-05" db="EMBL/GenBank/DDBJ databases">
        <title>Haplotype-resolved chromosome-level genome assembly of Huyou (Citrus changshanensis).</title>
        <authorList>
            <person name="Miao C."/>
            <person name="Chen W."/>
            <person name="Wu Y."/>
            <person name="Wang L."/>
            <person name="Zhao S."/>
            <person name="Grierson D."/>
            <person name="Xu C."/>
            <person name="Chen K."/>
        </authorList>
    </citation>
    <scope>NUCLEOTIDE SEQUENCE [LARGE SCALE GENOMIC DNA]</scope>
    <source>
        <strain evidence="1">01-14</strain>
        <tissue evidence="1">Leaf</tissue>
    </source>
</reference>
<evidence type="ECO:0000313" key="1">
    <source>
        <dbReference type="EMBL" id="KAK9229069.1"/>
    </source>
</evidence>
<proteinExistence type="predicted"/>